<dbReference type="InterPro" id="IPR007730">
    <property type="entry name" value="SPOR-like_dom"/>
</dbReference>
<dbReference type="AlphaFoldDB" id="A0A1N7NBL4"/>
<dbReference type="Proteomes" id="UP000186221">
    <property type="component" value="Unassembled WGS sequence"/>
</dbReference>
<evidence type="ECO:0000256" key="1">
    <source>
        <dbReference type="SAM" id="MobiDB-lite"/>
    </source>
</evidence>
<accession>A0A1N7NBL4</accession>
<dbReference type="Pfam" id="PF05036">
    <property type="entry name" value="SPOR"/>
    <property type="match status" value="1"/>
</dbReference>
<feature type="domain" description="SPOR" evidence="3">
    <location>
        <begin position="486"/>
        <end position="557"/>
    </location>
</feature>
<reference evidence="5" key="1">
    <citation type="submission" date="2017-01" db="EMBL/GenBank/DDBJ databases">
        <authorList>
            <person name="Varghese N."/>
            <person name="Submissions S."/>
        </authorList>
    </citation>
    <scope>NUCLEOTIDE SEQUENCE [LARGE SCALE GENOMIC DNA]</scope>
    <source>
        <strain evidence="5">DSM 19945</strain>
    </source>
</reference>
<dbReference type="EMBL" id="FTOG01000007">
    <property type="protein sequence ID" value="SIS95680.1"/>
    <property type="molecule type" value="Genomic_DNA"/>
</dbReference>
<feature type="region of interest" description="Disordered" evidence="1">
    <location>
        <begin position="122"/>
        <end position="155"/>
    </location>
</feature>
<dbReference type="RefSeq" id="WP_139327827.1">
    <property type="nucleotide sequence ID" value="NZ_FTOG01000007.1"/>
</dbReference>
<dbReference type="STRING" id="453582.SAMN05421580_107155"/>
<keyword evidence="2" id="KW-0732">Signal</keyword>
<feature type="signal peptide" evidence="2">
    <location>
        <begin position="1"/>
        <end position="24"/>
    </location>
</feature>
<dbReference type="InterPro" id="IPR036680">
    <property type="entry name" value="SPOR-like_sf"/>
</dbReference>
<organism evidence="4 5">
    <name type="scientific">Rhodobacter aestuarii</name>
    <dbReference type="NCBI Taxonomy" id="453582"/>
    <lineage>
        <taxon>Bacteria</taxon>
        <taxon>Pseudomonadati</taxon>
        <taxon>Pseudomonadota</taxon>
        <taxon>Alphaproteobacteria</taxon>
        <taxon>Rhodobacterales</taxon>
        <taxon>Rhodobacter group</taxon>
        <taxon>Rhodobacter</taxon>
    </lineage>
</organism>
<proteinExistence type="predicted"/>
<dbReference type="Gene3D" id="3.30.70.1070">
    <property type="entry name" value="Sporulation related repeat"/>
    <property type="match status" value="1"/>
</dbReference>
<sequence length="557" mass="56635">MRRYGQFLAATALVALVSAGSAVAEMRTYSPAEVPPPSFKGRQYVDSSGCVFVRAGYGTAVRWVPRVSRDKKQLCGYQPTFQNGEAVLDVANVAPATPPAAEPPAAAPAPVKPPVAVAAATPTAAPKPAPAAPQAAVAPTAPAERSRAVSPFSPTPFVGRPMATIATTETPPQVGRVAAATPAPAPVQTAASEPRVAAASPTHSGYVSPYVAGASGTAVRYHNPVALPGAASVEMAAASAATIMGTEQVDPATTSCPAGTVSAQRYTLSDGRRVVRCGAQVQNPAAFINQAEVPGLVVTPAAASQSGYVSPYVSNAVGSRRSVPIVDVPLRDATGYVAPSTPARAPGPASTQASYAAVSPYQSAGVSSASNPLVPEAVLVRTPATGQVTLAPVIVSTKTGPGYKPAFEDGRLNPFRGPRSLWGDAQQSMIWTNQVPAKLVTAQTPAWRRIVPTEATVTRVSTKSAPVAARPAVAQRVAAPQTQVQQPTQGPRYVQVGTFAVASNVAGVKARLAAAGLPVASSTTSRGLTIVYAGPFADARAALAQVRGAGFSDVILR</sequence>
<protein>
    <submittedName>
        <fullName evidence="4">Sporulation related domain-containing protein</fullName>
    </submittedName>
</protein>
<dbReference type="OrthoDB" id="7843142at2"/>
<dbReference type="PROSITE" id="PS51724">
    <property type="entry name" value="SPOR"/>
    <property type="match status" value="1"/>
</dbReference>
<evidence type="ECO:0000313" key="4">
    <source>
        <dbReference type="EMBL" id="SIS95680.1"/>
    </source>
</evidence>
<feature type="chain" id="PRO_5012591350" evidence="2">
    <location>
        <begin position="25"/>
        <end position="557"/>
    </location>
</feature>
<evidence type="ECO:0000256" key="2">
    <source>
        <dbReference type="SAM" id="SignalP"/>
    </source>
</evidence>
<keyword evidence="5" id="KW-1185">Reference proteome</keyword>
<feature type="compositionally biased region" description="Low complexity" evidence="1">
    <location>
        <begin position="132"/>
        <end position="143"/>
    </location>
</feature>
<evidence type="ECO:0000313" key="5">
    <source>
        <dbReference type="Proteomes" id="UP000186221"/>
    </source>
</evidence>
<name>A0A1N7NBL4_9RHOB</name>
<dbReference type="GO" id="GO:0042834">
    <property type="term" value="F:peptidoglycan binding"/>
    <property type="evidence" value="ECO:0007669"/>
    <property type="project" value="InterPro"/>
</dbReference>
<gene>
    <name evidence="4" type="ORF">SAMN05421580_107155</name>
</gene>
<dbReference type="SUPFAM" id="SSF110997">
    <property type="entry name" value="Sporulation related repeat"/>
    <property type="match status" value="1"/>
</dbReference>
<evidence type="ECO:0000259" key="3">
    <source>
        <dbReference type="PROSITE" id="PS51724"/>
    </source>
</evidence>